<evidence type="ECO:0000313" key="4">
    <source>
        <dbReference type="WormBase" id="ZC416.2"/>
    </source>
</evidence>
<dbReference type="WormBase" id="ZC416.2">
    <property type="protein sequence ID" value="CE39308"/>
    <property type="gene ID" value="WBGene00022609"/>
</dbReference>
<dbReference type="RefSeq" id="NP_500388.2">
    <property type="nucleotide sequence ID" value="NM_067987.2"/>
</dbReference>
<dbReference type="eggNOG" id="ENOG502SYRE">
    <property type="taxonomic scope" value="Eukaryota"/>
</dbReference>
<protein>
    <submittedName>
        <fullName evidence="2">Cysteine-rich transmembrane CYSTM domain-containing protein</fullName>
    </submittedName>
</protein>
<feature type="compositionally biased region" description="Low complexity" evidence="1">
    <location>
        <begin position="27"/>
        <end position="42"/>
    </location>
</feature>
<dbReference type="InParanoid" id="H2KZH9"/>
<dbReference type="AGR" id="WB:WBGene00022609"/>
<feature type="region of interest" description="Disordered" evidence="1">
    <location>
        <begin position="1"/>
        <end position="42"/>
    </location>
</feature>
<accession>H2KZH9</accession>
<dbReference type="CTD" id="191168"/>
<keyword evidence="3" id="KW-1185">Reference proteome</keyword>
<dbReference type="FunCoup" id="H2KZH9">
    <property type="interactions" value="113"/>
</dbReference>
<sequence>MSNAPPPYTAQPQPYYGNANYAPQGSNPYPAQGPYPQGYYNPNQPQVIYVQQPAPRQQQRQSDDNCWLTSILALCCGCLIGEVCCDSPMLCCVIPCPIRLPRFR</sequence>
<keyword evidence="2" id="KW-0472">Membrane</keyword>
<dbReference type="Proteomes" id="UP000001940">
    <property type="component" value="Chromosome IV"/>
</dbReference>
<dbReference type="OMA" id="DTDCCCC"/>
<gene>
    <name evidence="2" type="ORF">CELE_ZC416.2</name>
    <name evidence="2 4" type="ORF">ZC416.2</name>
</gene>
<reference evidence="2 3" key="1">
    <citation type="journal article" date="1998" name="Science">
        <title>Genome sequence of the nematode C. elegans: a platform for investigating biology.</title>
        <authorList>
            <consortium name="The C. elegans sequencing consortium"/>
            <person name="Sulson J.E."/>
            <person name="Waterston R."/>
        </authorList>
    </citation>
    <scope>NUCLEOTIDE SEQUENCE [LARGE SCALE GENOMIC DNA]</scope>
    <source>
        <strain evidence="2 3">Bristol N2</strain>
    </source>
</reference>
<dbReference type="KEGG" id="cel:CELE_ZC416.2"/>
<evidence type="ECO:0000256" key="1">
    <source>
        <dbReference type="SAM" id="MobiDB-lite"/>
    </source>
</evidence>
<organism evidence="2 3">
    <name type="scientific">Caenorhabditis elegans</name>
    <dbReference type="NCBI Taxonomy" id="6239"/>
    <lineage>
        <taxon>Eukaryota</taxon>
        <taxon>Metazoa</taxon>
        <taxon>Ecdysozoa</taxon>
        <taxon>Nematoda</taxon>
        <taxon>Chromadorea</taxon>
        <taxon>Rhabditida</taxon>
        <taxon>Rhabditina</taxon>
        <taxon>Rhabditomorpha</taxon>
        <taxon>Rhabditoidea</taxon>
        <taxon>Rhabditidae</taxon>
        <taxon>Peloderinae</taxon>
        <taxon>Caenorhabditis</taxon>
    </lineage>
</organism>
<dbReference type="EMBL" id="BX284604">
    <property type="protein sequence ID" value="CCD68238.1"/>
    <property type="molecule type" value="Genomic_DNA"/>
</dbReference>
<dbReference type="PaxDb" id="6239-ZC416.2"/>
<evidence type="ECO:0000313" key="3">
    <source>
        <dbReference type="Proteomes" id="UP000001940"/>
    </source>
</evidence>
<dbReference type="HOGENOM" id="CLU_2348622_0_0_1"/>
<evidence type="ECO:0000313" key="2">
    <source>
        <dbReference type="EMBL" id="CCD68238.1"/>
    </source>
</evidence>
<proteinExistence type="predicted"/>
<dbReference type="OrthoDB" id="5826932at2759"/>
<dbReference type="GeneID" id="191168"/>
<keyword evidence="2" id="KW-0812">Transmembrane</keyword>
<dbReference type="AlphaFoldDB" id="H2KZH9"/>
<dbReference type="GO" id="GO:0005886">
    <property type="term" value="C:plasma membrane"/>
    <property type="evidence" value="ECO:0000318"/>
    <property type="project" value="GO_Central"/>
</dbReference>
<dbReference type="Bgee" id="WBGene00022609">
    <property type="expression patterns" value="Expressed in pharyngeal muscle cell (C elegans) and 3 other cell types or tissues"/>
</dbReference>
<name>H2KZH9_CAEEL</name>